<feature type="transmembrane region" description="Helical" evidence="1">
    <location>
        <begin position="114"/>
        <end position="133"/>
    </location>
</feature>
<dbReference type="Proteomes" id="UP000721442">
    <property type="component" value="Unassembled WGS sequence"/>
</dbReference>
<reference evidence="3" key="1">
    <citation type="submission" date="2020-10" db="EMBL/GenBank/DDBJ databases">
        <authorList>
            <person name="Gilroy R."/>
        </authorList>
    </citation>
    <scope>NUCLEOTIDE SEQUENCE</scope>
    <source>
        <strain evidence="3">B1-16210</strain>
    </source>
</reference>
<proteinExistence type="predicted"/>
<feature type="domain" description="SHOCT" evidence="2">
    <location>
        <begin position="5"/>
        <end position="30"/>
    </location>
</feature>
<evidence type="ECO:0000313" key="3">
    <source>
        <dbReference type="EMBL" id="MBO8407498.1"/>
    </source>
</evidence>
<accession>A0A940DFC9</accession>
<organism evidence="3 4">
    <name type="scientific">Candidatus Enterousia excrementavium</name>
    <dbReference type="NCBI Taxonomy" id="2840789"/>
    <lineage>
        <taxon>Bacteria</taxon>
        <taxon>Pseudomonadati</taxon>
        <taxon>Pseudomonadota</taxon>
        <taxon>Alphaproteobacteria</taxon>
        <taxon>Candidatus Enterousia</taxon>
    </lineage>
</organism>
<dbReference type="Pfam" id="PF09851">
    <property type="entry name" value="SHOCT"/>
    <property type="match status" value="2"/>
</dbReference>
<dbReference type="AlphaFoldDB" id="A0A940DFC9"/>
<keyword evidence="1" id="KW-0472">Membrane</keyword>
<sequence length="252" mass="28340">MDLARLDKLHDMMKKGVITKKEFDAEKAKLILYDAGDTTPLDRLEKLNDLLKSGAISRAEFNQQKKRLMENYGDDAPVITKRRASVVRPDNLFDVHGRDAGKLYRDTRTLGESVSAVGALFMVLAFFMMAGFIGQELVLLHVFGFFVGLAVLIYDFVFLNKLVAPRELPLVAQLVFACVCCVVPFIGIPVGISIWLTAREGFLYDDYCKYQKGHGEKVVGGVVSLWQLVVNIISWVLYVITLVIFLIWQTVV</sequence>
<evidence type="ECO:0000313" key="4">
    <source>
        <dbReference type="Proteomes" id="UP000721442"/>
    </source>
</evidence>
<keyword evidence="1" id="KW-1133">Transmembrane helix</keyword>
<comment type="caution">
    <text evidence="3">The sequence shown here is derived from an EMBL/GenBank/DDBJ whole genome shotgun (WGS) entry which is preliminary data.</text>
</comment>
<dbReference type="EMBL" id="JADINE010000042">
    <property type="protein sequence ID" value="MBO8407498.1"/>
    <property type="molecule type" value="Genomic_DNA"/>
</dbReference>
<feature type="transmembrane region" description="Helical" evidence="1">
    <location>
        <begin position="170"/>
        <end position="196"/>
    </location>
</feature>
<evidence type="ECO:0000256" key="1">
    <source>
        <dbReference type="SAM" id="Phobius"/>
    </source>
</evidence>
<reference evidence="3" key="2">
    <citation type="journal article" date="2021" name="PeerJ">
        <title>Extensive microbial diversity within the chicken gut microbiome revealed by metagenomics and culture.</title>
        <authorList>
            <person name="Gilroy R."/>
            <person name="Ravi A."/>
            <person name="Getino M."/>
            <person name="Pursley I."/>
            <person name="Horton D.L."/>
            <person name="Alikhan N.F."/>
            <person name="Baker D."/>
            <person name="Gharbi K."/>
            <person name="Hall N."/>
            <person name="Watson M."/>
            <person name="Adriaenssens E.M."/>
            <person name="Foster-Nyarko E."/>
            <person name="Jarju S."/>
            <person name="Secka A."/>
            <person name="Antonio M."/>
            <person name="Oren A."/>
            <person name="Chaudhuri R.R."/>
            <person name="La Ragione R."/>
            <person name="Hildebrand F."/>
            <person name="Pallen M.J."/>
        </authorList>
    </citation>
    <scope>NUCLEOTIDE SEQUENCE</scope>
    <source>
        <strain evidence="3">B1-16210</strain>
    </source>
</reference>
<name>A0A940DFC9_9PROT</name>
<gene>
    <name evidence="3" type="ORF">IAC77_03515</name>
</gene>
<feature type="transmembrane region" description="Helical" evidence="1">
    <location>
        <begin position="225"/>
        <end position="248"/>
    </location>
</feature>
<evidence type="ECO:0000259" key="2">
    <source>
        <dbReference type="Pfam" id="PF09851"/>
    </source>
</evidence>
<feature type="transmembrane region" description="Helical" evidence="1">
    <location>
        <begin position="139"/>
        <end position="158"/>
    </location>
</feature>
<dbReference type="InterPro" id="IPR018649">
    <property type="entry name" value="SHOCT"/>
</dbReference>
<protein>
    <submittedName>
        <fullName evidence="3">SHOCT domain-containing protein</fullName>
    </submittedName>
</protein>
<keyword evidence="1" id="KW-0812">Transmembrane</keyword>
<feature type="domain" description="SHOCT" evidence="2">
    <location>
        <begin position="42"/>
        <end position="69"/>
    </location>
</feature>